<organism evidence="1 2">
    <name type="scientific">Longicatena caecimuris</name>
    <dbReference type="NCBI Taxonomy" id="1796635"/>
    <lineage>
        <taxon>Bacteria</taxon>
        <taxon>Bacillati</taxon>
        <taxon>Bacillota</taxon>
        <taxon>Erysipelotrichia</taxon>
        <taxon>Erysipelotrichales</taxon>
        <taxon>Erysipelotrichaceae</taxon>
        <taxon>Longicatena</taxon>
    </lineage>
</organism>
<sequence length="185" mass="21534">MKKILLYFGDYQEKKPILETILSDMQIAYRILTDIDLQQPIGYLLGIQDKAQQEVSQTMHMHIDLMFLDGFSDEEIQELNARMKAQGVSMPRKAMRTKHNKTWRLIDLLEEIEKEHAYFQTLEEIQKLLMASSELQMDIYTPDSWKAYESAFIQAYEVLQNQSEPDVAKAALTTLTQAKAALQKR</sequence>
<dbReference type="InterPro" id="IPR016621">
    <property type="entry name" value="UCP014543"/>
</dbReference>
<gene>
    <name evidence="1" type="ORF">EDD61_107108</name>
</gene>
<dbReference type="Pfam" id="PF12646">
    <property type="entry name" value="DUF3783"/>
    <property type="match status" value="1"/>
</dbReference>
<dbReference type="Proteomes" id="UP000295773">
    <property type="component" value="Unassembled WGS sequence"/>
</dbReference>
<dbReference type="AlphaFoldDB" id="A0A4R3TES9"/>
<protein>
    <submittedName>
        <fullName evidence="1">Uncharacterized protein DUF3783</fullName>
    </submittedName>
</protein>
<evidence type="ECO:0000313" key="1">
    <source>
        <dbReference type="EMBL" id="TCU60412.1"/>
    </source>
</evidence>
<accession>A0A4R3TES9</accession>
<dbReference type="EMBL" id="SMBP01000007">
    <property type="protein sequence ID" value="TCU60412.1"/>
    <property type="molecule type" value="Genomic_DNA"/>
</dbReference>
<dbReference type="RefSeq" id="WP_132224515.1">
    <property type="nucleotide sequence ID" value="NZ_JANKBG010000007.1"/>
</dbReference>
<name>A0A4R3TES9_9FIRM</name>
<reference evidence="1 2" key="1">
    <citation type="submission" date="2019-03" db="EMBL/GenBank/DDBJ databases">
        <title>Genomic Encyclopedia of Type Strains, Phase IV (KMG-IV): sequencing the most valuable type-strain genomes for metagenomic binning, comparative biology and taxonomic classification.</title>
        <authorList>
            <person name="Goeker M."/>
        </authorList>
    </citation>
    <scope>NUCLEOTIDE SEQUENCE [LARGE SCALE GENOMIC DNA]</scope>
    <source>
        <strain evidence="1 2">DSM 29481</strain>
    </source>
</reference>
<evidence type="ECO:0000313" key="2">
    <source>
        <dbReference type="Proteomes" id="UP000295773"/>
    </source>
</evidence>
<keyword evidence="2" id="KW-1185">Reference proteome</keyword>
<dbReference type="Gene3D" id="1.20.1270.70">
    <property type="entry name" value="Designed single chain three-helix bundle"/>
    <property type="match status" value="1"/>
</dbReference>
<proteinExistence type="predicted"/>
<comment type="caution">
    <text evidence="1">The sequence shown here is derived from an EMBL/GenBank/DDBJ whole genome shotgun (WGS) entry which is preliminary data.</text>
</comment>